<evidence type="ECO:0000259" key="1">
    <source>
        <dbReference type="Pfam" id="PF00144"/>
    </source>
</evidence>
<dbReference type="PANTHER" id="PTHR43319:SF3">
    <property type="entry name" value="BETA-LACTAMASE-RELATED DOMAIN-CONTAINING PROTEIN"/>
    <property type="match status" value="1"/>
</dbReference>
<gene>
    <name evidence="2" type="ORF">NBR_LOCUS9714</name>
</gene>
<dbReference type="Proteomes" id="UP000271162">
    <property type="component" value="Unassembled WGS sequence"/>
</dbReference>
<name>A0A0N4Y220_NIPBR</name>
<dbReference type="Gene3D" id="3.40.710.10">
    <property type="entry name" value="DD-peptidase/beta-lactamase superfamily"/>
    <property type="match status" value="1"/>
</dbReference>
<evidence type="ECO:0000313" key="2">
    <source>
        <dbReference type="EMBL" id="VDL73303.1"/>
    </source>
</evidence>
<evidence type="ECO:0000313" key="3">
    <source>
        <dbReference type="Proteomes" id="UP000271162"/>
    </source>
</evidence>
<proteinExistence type="predicted"/>
<dbReference type="PANTHER" id="PTHR43319">
    <property type="entry name" value="BETA-LACTAMASE-RELATED"/>
    <property type="match status" value="1"/>
</dbReference>
<evidence type="ECO:0000313" key="4">
    <source>
        <dbReference type="WBParaSite" id="NBR_0000971301-mRNA-1"/>
    </source>
</evidence>
<dbReference type="EMBL" id="UYSL01020182">
    <property type="protein sequence ID" value="VDL73303.1"/>
    <property type="molecule type" value="Genomic_DNA"/>
</dbReference>
<dbReference type="Pfam" id="PF00144">
    <property type="entry name" value="Beta-lactamase"/>
    <property type="match status" value="1"/>
</dbReference>
<reference evidence="2 3" key="2">
    <citation type="submission" date="2018-11" db="EMBL/GenBank/DDBJ databases">
        <authorList>
            <consortium name="Pathogen Informatics"/>
        </authorList>
    </citation>
    <scope>NUCLEOTIDE SEQUENCE [LARGE SCALE GENOMIC DNA]</scope>
</reference>
<dbReference type="WBParaSite" id="NBR_0000971301-mRNA-1">
    <property type="protein sequence ID" value="NBR_0000971301-mRNA-1"/>
    <property type="gene ID" value="NBR_0000971301"/>
</dbReference>
<organism evidence="4">
    <name type="scientific">Nippostrongylus brasiliensis</name>
    <name type="common">Rat hookworm</name>
    <dbReference type="NCBI Taxonomy" id="27835"/>
    <lineage>
        <taxon>Eukaryota</taxon>
        <taxon>Metazoa</taxon>
        <taxon>Ecdysozoa</taxon>
        <taxon>Nematoda</taxon>
        <taxon>Chromadorea</taxon>
        <taxon>Rhabditida</taxon>
        <taxon>Rhabditina</taxon>
        <taxon>Rhabditomorpha</taxon>
        <taxon>Strongyloidea</taxon>
        <taxon>Heligmosomidae</taxon>
        <taxon>Nippostrongylus</taxon>
    </lineage>
</organism>
<dbReference type="STRING" id="27835.A0A0N4Y220"/>
<accession>A0A0N4Y220</accession>
<reference evidence="4" key="1">
    <citation type="submission" date="2017-02" db="UniProtKB">
        <authorList>
            <consortium name="WormBaseParasite"/>
        </authorList>
    </citation>
    <scope>IDENTIFICATION</scope>
</reference>
<dbReference type="InterPro" id="IPR012338">
    <property type="entry name" value="Beta-lactam/transpept-like"/>
</dbReference>
<dbReference type="InterPro" id="IPR052907">
    <property type="entry name" value="Beta-lactamase/esterase"/>
</dbReference>
<sequence>MDILDHKVILNPIKLFVKGDIHLDRRRFEAGLLTFGKDFELEEAKDIEFMSKLIEQATPLWPPGSTRAYHPLTYGFLVDQLVTRLDPKHRTVAQFYREEIWKTGIDFSIGSEGLNRDSIAKICDPSTSQSVMAHAWRPLRSMVELRYFRFLYTFWKHITSGGLAMTAANYPSFLGIMGKDPIPYNDPAIRALPLVSCMGIGTAAGFAKAVHQVIKIITVMLRNGLRPGDDGMAQFEKISASIFETILEK</sequence>
<dbReference type="SUPFAM" id="SSF56601">
    <property type="entry name" value="beta-lactamase/transpeptidase-like"/>
    <property type="match status" value="1"/>
</dbReference>
<protein>
    <submittedName>
        <fullName evidence="4">Beta-lactamase domain-containing protein</fullName>
    </submittedName>
</protein>
<feature type="domain" description="Beta-lactamase-related" evidence="1">
    <location>
        <begin position="31"/>
        <end position="174"/>
    </location>
</feature>
<keyword evidence="3" id="KW-1185">Reference proteome</keyword>
<dbReference type="AlphaFoldDB" id="A0A0N4Y220"/>
<dbReference type="InterPro" id="IPR001466">
    <property type="entry name" value="Beta-lactam-related"/>
</dbReference>